<organism evidence="9 10">
    <name type="scientific">Tumebacillus avium</name>
    <dbReference type="NCBI Taxonomy" id="1903704"/>
    <lineage>
        <taxon>Bacteria</taxon>
        <taxon>Bacillati</taxon>
        <taxon>Bacillota</taxon>
        <taxon>Bacilli</taxon>
        <taxon>Bacillales</taxon>
        <taxon>Alicyclobacillaceae</taxon>
        <taxon>Tumebacillus</taxon>
    </lineage>
</organism>
<dbReference type="PANTHER" id="PTHR30435:SF2">
    <property type="entry name" value="FLAGELLAR BASAL-BODY ROD PROTEIN FLGC"/>
    <property type="match status" value="1"/>
</dbReference>
<evidence type="ECO:0000256" key="2">
    <source>
        <dbReference type="ARBA" id="ARBA00009677"/>
    </source>
</evidence>
<sequence length="150" mass="16215">MGVFDSINISASGLTAQRMRLDVIAGNIANANTTRGVDGQPYRRQIVTLGERTTSFQNVLNQELSQSTGQGVRVTGIVKDETPFKLVYDPNHPDAVKTPGDPMFGYVRMPNVDIAREMVDMISATRSYEASVTAVNAAKAQALKALEIGK</sequence>
<comment type="subcellular location">
    <subcellularLocation>
        <location evidence="1 6">Bacterial flagellum basal body</location>
    </subcellularLocation>
</comment>
<dbReference type="OrthoDB" id="9794148at2"/>
<keyword evidence="4 6" id="KW-0975">Bacterial flagellum</keyword>
<keyword evidence="10" id="KW-1185">Reference proteome</keyword>
<dbReference type="GO" id="GO:0071978">
    <property type="term" value="P:bacterial-type flagellum-dependent swarming motility"/>
    <property type="evidence" value="ECO:0007669"/>
    <property type="project" value="TreeGrafter"/>
</dbReference>
<dbReference type="InterPro" id="IPR001444">
    <property type="entry name" value="Flag_bb_rod_N"/>
</dbReference>
<dbReference type="NCBIfam" id="TIGR01395">
    <property type="entry name" value="FlgC"/>
    <property type="match status" value="1"/>
</dbReference>
<dbReference type="RefSeq" id="WP_087457810.1">
    <property type="nucleotide sequence ID" value="NZ_CP021434.1"/>
</dbReference>
<dbReference type="PANTHER" id="PTHR30435">
    <property type="entry name" value="FLAGELLAR PROTEIN"/>
    <property type="match status" value="1"/>
</dbReference>
<evidence type="ECO:0000259" key="8">
    <source>
        <dbReference type="Pfam" id="PF06429"/>
    </source>
</evidence>
<keyword evidence="9" id="KW-0969">Cilium</keyword>
<comment type="similarity">
    <text evidence="2">Belongs to the flagella basal body rod proteins family.</text>
</comment>
<evidence type="ECO:0000313" key="9">
    <source>
        <dbReference type="EMBL" id="ARU62451.1"/>
    </source>
</evidence>
<feature type="domain" description="Flagellar basal-body/hook protein C-terminal" evidence="8">
    <location>
        <begin position="105"/>
        <end position="140"/>
    </location>
</feature>
<evidence type="ECO:0000256" key="5">
    <source>
        <dbReference type="ARBA" id="ARBA00025933"/>
    </source>
</evidence>
<keyword evidence="9" id="KW-0282">Flagellum</keyword>
<dbReference type="Proteomes" id="UP000195437">
    <property type="component" value="Chromosome"/>
</dbReference>
<protein>
    <recommendedName>
        <fullName evidence="3 6">Flagellar basal-body rod protein FlgC</fullName>
    </recommendedName>
</protein>
<comment type="subunit">
    <text evidence="5 6">The basal body constitutes a major portion of the flagellar organelle and consists of four rings (L,P,S, and M) mounted on a central rod. The rod consists of about 26 subunits of FlgG in the distal portion, and FlgB, FlgC and FlgF are thought to build up the proximal portion of the rod with about 6 subunits each.</text>
</comment>
<keyword evidence="9" id="KW-0966">Cell projection</keyword>
<dbReference type="GO" id="GO:0030694">
    <property type="term" value="C:bacterial-type flagellum basal body, rod"/>
    <property type="evidence" value="ECO:0007669"/>
    <property type="project" value="UniProtKB-UniRule"/>
</dbReference>
<dbReference type="EMBL" id="CP021434">
    <property type="protein sequence ID" value="ARU62451.1"/>
    <property type="molecule type" value="Genomic_DNA"/>
</dbReference>
<dbReference type="InterPro" id="IPR006299">
    <property type="entry name" value="FlgC"/>
</dbReference>
<evidence type="ECO:0000256" key="6">
    <source>
        <dbReference type="RuleBase" id="RU362062"/>
    </source>
</evidence>
<name>A0A1Y0IPJ0_9BACL</name>
<proteinExistence type="inferred from homology"/>
<gene>
    <name evidence="9" type="ORF">CBW65_16920</name>
</gene>
<accession>A0A1Y0IPJ0</accession>
<dbReference type="InterPro" id="IPR010930">
    <property type="entry name" value="Flg_bb/hook_C_dom"/>
</dbReference>
<evidence type="ECO:0000256" key="1">
    <source>
        <dbReference type="ARBA" id="ARBA00004117"/>
    </source>
</evidence>
<feature type="domain" description="Flagellar basal body rod protein N-terminal" evidence="7">
    <location>
        <begin position="7"/>
        <end position="35"/>
    </location>
</feature>
<evidence type="ECO:0000313" key="10">
    <source>
        <dbReference type="Proteomes" id="UP000195437"/>
    </source>
</evidence>
<dbReference type="KEGG" id="tum:CBW65_16920"/>
<dbReference type="Pfam" id="PF00460">
    <property type="entry name" value="Flg_bb_rod"/>
    <property type="match status" value="1"/>
</dbReference>
<evidence type="ECO:0000256" key="4">
    <source>
        <dbReference type="ARBA" id="ARBA00023143"/>
    </source>
</evidence>
<dbReference type="Pfam" id="PF06429">
    <property type="entry name" value="Flg_bbr_C"/>
    <property type="match status" value="1"/>
</dbReference>
<dbReference type="AlphaFoldDB" id="A0A1Y0IPJ0"/>
<evidence type="ECO:0000256" key="3">
    <source>
        <dbReference type="ARBA" id="ARBA00017941"/>
    </source>
</evidence>
<evidence type="ECO:0000259" key="7">
    <source>
        <dbReference type="Pfam" id="PF00460"/>
    </source>
</evidence>
<reference evidence="10" key="1">
    <citation type="submission" date="2017-05" db="EMBL/GenBank/DDBJ databases">
        <authorList>
            <person name="Sung H."/>
        </authorList>
    </citation>
    <scope>NUCLEOTIDE SEQUENCE [LARGE SCALE GENOMIC DNA]</scope>
    <source>
        <strain evidence="10">AR23208</strain>
    </source>
</reference>